<accession>A0AAD7HT23</accession>
<proteinExistence type="predicted"/>
<keyword evidence="3" id="KW-1185">Reference proteome</keyword>
<reference evidence="2" key="1">
    <citation type="submission" date="2023-03" db="EMBL/GenBank/DDBJ databases">
        <title>Massive genome expansion in bonnet fungi (Mycena s.s.) driven by repeated elements and novel gene families across ecological guilds.</title>
        <authorList>
            <consortium name="Lawrence Berkeley National Laboratory"/>
            <person name="Harder C.B."/>
            <person name="Miyauchi S."/>
            <person name="Viragh M."/>
            <person name="Kuo A."/>
            <person name="Thoen E."/>
            <person name="Andreopoulos B."/>
            <person name="Lu D."/>
            <person name="Skrede I."/>
            <person name="Drula E."/>
            <person name="Henrissat B."/>
            <person name="Morin E."/>
            <person name="Kohler A."/>
            <person name="Barry K."/>
            <person name="LaButti K."/>
            <person name="Morin E."/>
            <person name="Salamov A."/>
            <person name="Lipzen A."/>
            <person name="Mereny Z."/>
            <person name="Hegedus B."/>
            <person name="Baldrian P."/>
            <person name="Stursova M."/>
            <person name="Weitz H."/>
            <person name="Taylor A."/>
            <person name="Grigoriev I.V."/>
            <person name="Nagy L.G."/>
            <person name="Martin F."/>
            <person name="Kauserud H."/>
        </authorList>
    </citation>
    <scope>NUCLEOTIDE SEQUENCE</scope>
    <source>
        <strain evidence="2">CBHHK182m</strain>
    </source>
</reference>
<gene>
    <name evidence="2" type="ORF">B0H16DRAFT_1590018</name>
</gene>
<dbReference type="EMBL" id="JARKIB010000177">
    <property type="protein sequence ID" value="KAJ7727722.1"/>
    <property type="molecule type" value="Genomic_DNA"/>
</dbReference>
<evidence type="ECO:0000313" key="2">
    <source>
        <dbReference type="EMBL" id="KAJ7727722.1"/>
    </source>
</evidence>
<protein>
    <submittedName>
        <fullName evidence="2">Uncharacterized protein</fullName>
    </submittedName>
</protein>
<sequence>MFSKTFFILAVSLAGVRATCEWNGYGVGLEQFCNIGTPKQGSYCNELMGFVTGAGTSANMAGIKSDLSGPDGMCGDYSDGYTTFCDGNSKVTGLYAPESPRSLPPMNCHEESQVIPGSSSLGAAAIYYCCA</sequence>
<evidence type="ECO:0000256" key="1">
    <source>
        <dbReference type="SAM" id="SignalP"/>
    </source>
</evidence>
<keyword evidence="1" id="KW-0732">Signal</keyword>
<evidence type="ECO:0000313" key="3">
    <source>
        <dbReference type="Proteomes" id="UP001215598"/>
    </source>
</evidence>
<organism evidence="2 3">
    <name type="scientific">Mycena metata</name>
    <dbReference type="NCBI Taxonomy" id="1033252"/>
    <lineage>
        <taxon>Eukaryota</taxon>
        <taxon>Fungi</taxon>
        <taxon>Dikarya</taxon>
        <taxon>Basidiomycota</taxon>
        <taxon>Agaricomycotina</taxon>
        <taxon>Agaricomycetes</taxon>
        <taxon>Agaricomycetidae</taxon>
        <taxon>Agaricales</taxon>
        <taxon>Marasmiineae</taxon>
        <taxon>Mycenaceae</taxon>
        <taxon>Mycena</taxon>
    </lineage>
</organism>
<dbReference type="AlphaFoldDB" id="A0AAD7HT23"/>
<feature type="chain" id="PRO_5042206924" evidence="1">
    <location>
        <begin position="19"/>
        <end position="131"/>
    </location>
</feature>
<dbReference type="Proteomes" id="UP001215598">
    <property type="component" value="Unassembled WGS sequence"/>
</dbReference>
<comment type="caution">
    <text evidence="2">The sequence shown here is derived from an EMBL/GenBank/DDBJ whole genome shotgun (WGS) entry which is preliminary data.</text>
</comment>
<name>A0AAD7HT23_9AGAR</name>
<feature type="signal peptide" evidence="1">
    <location>
        <begin position="1"/>
        <end position="18"/>
    </location>
</feature>